<dbReference type="KEGG" id="mpm:MPNA0320"/>
<organism evidence="1 2">
    <name type="scientific">Mycoplasmoides pneumoniae 309</name>
    <dbReference type="NCBI Taxonomy" id="1112856"/>
    <lineage>
        <taxon>Bacteria</taxon>
        <taxon>Bacillati</taxon>
        <taxon>Mycoplasmatota</taxon>
        <taxon>Mycoplasmoidales</taxon>
        <taxon>Mycoplasmoidaceae</taxon>
        <taxon>Mycoplasmoides</taxon>
    </lineage>
</organism>
<evidence type="ECO:0000313" key="2">
    <source>
        <dbReference type="Proteomes" id="UP000007105"/>
    </source>
</evidence>
<dbReference type="EMBL" id="AP012303">
    <property type="protein sequence ID" value="BAL21600.1"/>
    <property type="molecule type" value="Genomic_DNA"/>
</dbReference>
<accession>A0AB33HPV8</accession>
<name>A0AB33HPV8_MYCPM</name>
<gene>
    <name evidence="1" type="ORF">MPNA0320</name>
</gene>
<protein>
    <submittedName>
        <fullName evidence="1">Uncharacterized protein</fullName>
    </submittedName>
</protein>
<evidence type="ECO:0000313" key="1">
    <source>
        <dbReference type="EMBL" id="BAL21600.1"/>
    </source>
</evidence>
<reference evidence="2" key="1">
    <citation type="journal article" date="2012" name="J. Bacteriol.">
        <title>Complete genome sequence of Mycoplasma pneumoniae type 2a strain 309, isolated in Japan.</title>
        <authorList>
            <person name="Kenri T."/>
            <person name="Horino A."/>
            <person name="Matsui M."/>
            <person name="Sasaki Y."/>
            <person name="Suzuki S."/>
            <person name="Narita M."/>
            <person name="Ohya H."/>
            <person name="Okazaki N."/>
            <person name="Shibayama K."/>
        </authorList>
    </citation>
    <scope>NUCLEOTIDE SEQUENCE [LARGE SCALE GENOMIC DNA]</scope>
    <source>
        <strain evidence="2">309</strain>
    </source>
</reference>
<dbReference type="AlphaFoldDB" id="A0AB33HPV8"/>
<dbReference type="SUPFAM" id="SSF52317">
    <property type="entry name" value="Class I glutamine amidotransferase-like"/>
    <property type="match status" value="1"/>
</dbReference>
<proteinExistence type="predicted"/>
<dbReference type="Proteomes" id="UP000007105">
    <property type="component" value="Chromosome"/>
</dbReference>
<dbReference type="InterPro" id="IPR029062">
    <property type="entry name" value="Class_I_gatase-like"/>
</dbReference>
<sequence length="55" mass="6272">MKKLLVIVYPDMNDVEYTNTMVVFGFVKELQTVIYHPNLSTVKGSNGVTFSKPDY</sequence>